<dbReference type="GO" id="GO:0006412">
    <property type="term" value="P:translation"/>
    <property type="evidence" value="ECO:0007669"/>
    <property type="project" value="InterPro"/>
</dbReference>
<evidence type="ECO:0000256" key="3">
    <source>
        <dbReference type="ARBA" id="ARBA00023274"/>
    </source>
</evidence>
<dbReference type="AlphaFoldDB" id="A0A381ZDA3"/>
<name>A0A381ZDA3_9ZZZZ</name>
<dbReference type="NCBIfam" id="TIGR01066">
    <property type="entry name" value="rplM_bact"/>
    <property type="match status" value="1"/>
</dbReference>
<dbReference type="Pfam" id="PF00572">
    <property type="entry name" value="Ribosomal_L13"/>
    <property type="match status" value="1"/>
</dbReference>
<keyword evidence="2" id="KW-0689">Ribosomal protein</keyword>
<comment type="similarity">
    <text evidence="1">Belongs to the universal ribosomal protein uL13 family.</text>
</comment>
<dbReference type="PIRSF" id="PIRSF002181">
    <property type="entry name" value="Ribosomal_L13"/>
    <property type="match status" value="1"/>
</dbReference>
<dbReference type="HAMAP" id="MF_01366">
    <property type="entry name" value="Ribosomal_uL13"/>
    <property type="match status" value="1"/>
</dbReference>
<evidence type="ECO:0008006" key="5">
    <source>
        <dbReference type="Google" id="ProtNLM"/>
    </source>
</evidence>
<organism evidence="4">
    <name type="scientific">marine metagenome</name>
    <dbReference type="NCBI Taxonomy" id="408172"/>
    <lineage>
        <taxon>unclassified sequences</taxon>
        <taxon>metagenomes</taxon>
        <taxon>ecological metagenomes</taxon>
    </lineage>
</organism>
<keyword evidence="3" id="KW-0687">Ribonucleoprotein</keyword>
<accession>A0A381ZDA3</accession>
<dbReference type="EMBL" id="UINC01020781">
    <property type="protein sequence ID" value="SVA86921.1"/>
    <property type="molecule type" value="Genomic_DNA"/>
</dbReference>
<dbReference type="InterPro" id="IPR005822">
    <property type="entry name" value="Ribosomal_uL13"/>
</dbReference>
<reference evidence="4" key="1">
    <citation type="submission" date="2018-05" db="EMBL/GenBank/DDBJ databases">
        <authorList>
            <person name="Lanie J.A."/>
            <person name="Ng W.-L."/>
            <person name="Kazmierczak K.M."/>
            <person name="Andrzejewski T.M."/>
            <person name="Davidsen T.M."/>
            <person name="Wayne K.J."/>
            <person name="Tettelin H."/>
            <person name="Glass J.I."/>
            <person name="Rusch D."/>
            <person name="Podicherti R."/>
            <person name="Tsui H.-C.T."/>
            <person name="Winkler M.E."/>
        </authorList>
    </citation>
    <scope>NUCLEOTIDE SEQUENCE</scope>
</reference>
<protein>
    <recommendedName>
        <fullName evidence="5">50S ribosomal protein L13</fullName>
    </recommendedName>
</protein>
<dbReference type="Gene3D" id="3.90.1180.10">
    <property type="entry name" value="Ribosomal protein L13"/>
    <property type="match status" value="1"/>
</dbReference>
<gene>
    <name evidence="4" type="ORF">METZ01_LOCUS139775</name>
</gene>
<dbReference type="PANTHER" id="PTHR11545:SF2">
    <property type="entry name" value="LARGE RIBOSOMAL SUBUNIT PROTEIN UL13M"/>
    <property type="match status" value="1"/>
</dbReference>
<proteinExistence type="inferred from homology"/>
<dbReference type="InterPro" id="IPR036899">
    <property type="entry name" value="Ribosomal_uL13_sf"/>
</dbReference>
<dbReference type="PROSITE" id="PS00783">
    <property type="entry name" value="RIBOSOMAL_L13"/>
    <property type="match status" value="1"/>
</dbReference>
<evidence type="ECO:0000256" key="1">
    <source>
        <dbReference type="ARBA" id="ARBA00006227"/>
    </source>
</evidence>
<evidence type="ECO:0000256" key="2">
    <source>
        <dbReference type="ARBA" id="ARBA00022980"/>
    </source>
</evidence>
<sequence length="148" mass="16751">MAIRQKMYQPKKAELKPEWRVINAEGKTLGRLSSEIATLLQGKHRAGYVPYLNTGDYVVVINAEKIRVTGSKLEQKKYYRHSGYHGGLKETTLQELLATYPERVIQQSVKGMLPKNTPGKRMLSRLKVYAGENHPHSAQVSQNEDTGE</sequence>
<dbReference type="GO" id="GO:0003729">
    <property type="term" value="F:mRNA binding"/>
    <property type="evidence" value="ECO:0007669"/>
    <property type="project" value="TreeGrafter"/>
</dbReference>
<dbReference type="GO" id="GO:0022625">
    <property type="term" value="C:cytosolic large ribosomal subunit"/>
    <property type="evidence" value="ECO:0007669"/>
    <property type="project" value="TreeGrafter"/>
</dbReference>
<dbReference type="SUPFAM" id="SSF52161">
    <property type="entry name" value="Ribosomal protein L13"/>
    <property type="match status" value="1"/>
</dbReference>
<dbReference type="CDD" id="cd00392">
    <property type="entry name" value="Ribosomal_L13"/>
    <property type="match status" value="1"/>
</dbReference>
<dbReference type="GO" id="GO:0017148">
    <property type="term" value="P:negative regulation of translation"/>
    <property type="evidence" value="ECO:0007669"/>
    <property type="project" value="TreeGrafter"/>
</dbReference>
<dbReference type="InterPro" id="IPR005823">
    <property type="entry name" value="Ribosomal_uL13_bac-type"/>
</dbReference>
<dbReference type="InterPro" id="IPR023563">
    <property type="entry name" value="Ribosomal_uL13_CS"/>
</dbReference>
<dbReference type="PANTHER" id="PTHR11545">
    <property type="entry name" value="RIBOSOMAL PROTEIN L13"/>
    <property type="match status" value="1"/>
</dbReference>
<evidence type="ECO:0000313" key="4">
    <source>
        <dbReference type="EMBL" id="SVA86921.1"/>
    </source>
</evidence>
<dbReference type="GO" id="GO:0003735">
    <property type="term" value="F:structural constituent of ribosome"/>
    <property type="evidence" value="ECO:0007669"/>
    <property type="project" value="InterPro"/>
</dbReference>